<dbReference type="InterPro" id="IPR013225">
    <property type="entry name" value="PaaX_C"/>
</dbReference>
<dbReference type="Pfam" id="PF08223">
    <property type="entry name" value="PaaX_C"/>
    <property type="match status" value="1"/>
</dbReference>
<feature type="region of interest" description="Disordered" evidence="1">
    <location>
        <begin position="1"/>
        <end position="33"/>
    </location>
</feature>
<dbReference type="InterPro" id="IPR011965">
    <property type="entry name" value="PaaX_trns_reg"/>
</dbReference>
<feature type="domain" description="Transcriptional repressor PaaX-like N-terminal" evidence="2">
    <location>
        <begin position="35"/>
        <end position="104"/>
    </location>
</feature>
<comment type="caution">
    <text evidence="5">The sequence shown here is derived from an EMBL/GenBank/DDBJ whole genome shotgun (WGS) entry which is preliminary data.</text>
</comment>
<proteinExistence type="predicted"/>
<dbReference type="InterPro" id="IPR048846">
    <property type="entry name" value="PaaX-like_central"/>
</dbReference>
<feature type="domain" description="Transcriptional repressor PaaX-like C-terminal" evidence="3">
    <location>
        <begin position="210"/>
        <end position="290"/>
    </location>
</feature>
<reference evidence="5 6" key="1">
    <citation type="submission" date="2019-04" db="EMBL/GenBank/DDBJ databases">
        <title>Streptomyces oryziradicis sp. nov., a novel actinomycete isolated from rhizosphere soil of rice (Oryza sativa L.).</title>
        <authorList>
            <person name="Li C."/>
        </authorList>
    </citation>
    <scope>NUCLEOTIDE SEQUENCE [LARGE SCALE GENOMIC DNA]</scope>
    <source>
        <strain evidence="5 6">NEAU-C40</strain>
    </source>
</reference>
<dbReference type="Gene3D" id="3.30.70.2650">
    <property type="match status" value="1"/>
</dbReference>
<evidence type="ECO:0000259" key="2">
    <source>
        <dbReference type="Pfam" id="PF07848"/>
    </source>
</evidence>
<dbReference type="GO" id="GO:0006351">
    <property type="term" value="P:DNA-templated transcription"/>
    <property type="evidence" value="ECO:0007669"/>
    <property type="project" value="InterPro"/>
</dbReference>
<evidence type="ECO:0000313" key="5">
    <source>
        <dbReference type="EMBL" id="TKA04961.1"/>
    </source>
</evidence>
<protein>
    <recommendedName>
        <fullName evidence="7">PaaX family transcriptional regulator</fullName>
    </recommendedName>
</protein>
<dbReference type="InterPro" id="IPR036388">
    <property type="entry name" value="WH-like_DNA-bd_sf"/>
</dbReference>
<dbReference type="EMBL" id="SUMC01000043">
    <property type="protein sequence ID" value="TKA04961.1"/>
    <property type="molecule type" value="Genomic_DNA"/>
</dbReference>
<dbReference type="OrthoDB" id="2270427at2"/>
<dbReference type="Gene3D" id="1.10.10.10">
    <property type="entry name" value="Winged helix-like DNA-binding domain superfamily/Winged helix DNA-binding domain"/>
    <property type="match status" value="1"/>
</dbReference>
<feature type="domain" description="Transcriptional repressor PaaX-like central Cas2-like" evidence="4">
    <location>
        <begin position="124"/>
        <end position="196"/>
    </location>
</feature>
<accession>A0A4U0SBX7</accession>
<sequence length="300" mass="33408">MVNELGERPMGQRAVTTNPARGGNDTGRPSTTAGSARSLLLTVLGELVMPNGDSVWTSSLLYVLTRLGIEEQTARQAIARGASAGWITGHRSGREVQWKLTEAGRHLIEAGAKRVYSMSEPAGRWGGNWLILLVTIPQSQRSVRKKLYGALSWEGFGNPTPGVWLSPHPDRRDSVQQVIDDFGLRESTLAFVGSSLSIGLTEAEIVQKAWDFDKMTAKYEQLLIRFSGLQPEPGDPLLLGHLQLVSEWQRFPFLDPQLPEELLPNWIGRRAAVVCAQLRTRWYDDAQRRWREVVKETSPG</sequence>
<dbReference type="PANTHER" id="PTHR30319:SF1">
    <property type="entry name" value="TRANSCRIPTIONAL REPRESSOR PAAX"/>
    <property type="match status" value="1"/>
</dbReference>
<dbReference type="AlphaFoldDB" id="A0A4U0SBX7"/>
<dbReference type="InterPro" id="IPR012906">
    <property type="entry name" value="PaaX-like_N"/>
</dbReference>
<dbReference type="Gene3D" id="1.20.58.1460">
    <property type="match status" value="1"/>
</dbReference>
<evidence type="ECO:0000256" key="1">
    <source>
        <dbReference type="SAM" id="MobiDB-lite"/>
    </source>
</evidence>
<keyword evidence="6" id="KW-1185">Reference proteome</keyword>
<dbReference type="RefSeq" id="WP_136727735.1">
    <property type="nucleotide sequence ID" value="NZ_SUMC01000043.1"/>
</dbReference>
<name>A0A4U0SBX7_9ACTN</name>
<evidence type="ECO:0008006" key="7">
    <source>
        <dbReference type="Google" id="ProtNLM"/>
    </source>
</evidence>
<gene>
    <name evidence="5" type="ORF">FCI23_33160</name>
</gene>
<evidence type="ECO:0000259" key="3">
    <source>
        <dbReference type="Pfam" id="PF08223"/>
    </source>
</evidence>
<dbReference type="PIRSF" id="PIRSF020623">
    <property type="entry name" value="PaaX"/>
    <property type="match status" value="1"/>
</dbReference>
<dbReference type="PANTHER" id="PTHR30319">
    <property type="entry name" value="PHENYLACETIC ACID REGULATOR-RELATED TRANSCRIPTIONAL REPRESSOR"/>
    <property type="match status" value="1"/>
</dbReference>
<organism evidence="5 6">
    <name type="scientific">Actinacidiphila oryziradicis</name>
    <dbReference type="NCBI Taxonomy" id="2571141"/>
    <lineage>
        <taxon>Bacteria</taxon>
        <taxon>Bacillati</taxon>
        <taxon>Actinomycetota</taxon>
        <taxon>Actinomycetes</taxon>
        <taxon>Kitasatosporales</taxon>
        <taxon>Streptomycetaceae</taxon>
        <taxon>Actinacidiphila</taxon>
    </lineage>
</organism>
<evidence type="ECO:0000313" key="6">
    <source>
        <dbReference type="Proteomes" id="UP000305778"/>
    </source>
</evidence>
<dbReference type="Proteomes" id="UP000305778">
    <property type="component" value="Unassembled WGS sequence"/>
</dbReference>
<evidence type="ECO:0000259" key="4">
    <source>
        <dbReference type="Pfam" id="PF20803"/>
    </source>
</evidence>
<dbReference type="Pfam" id="PF20803">
    <property type="entry name" value="PaaX_M"/>
    <property type="match status" value="1"/>
</dbReference>
<dbReference type="Pfam" id="PF07848">
    <property type="entry name" value="PaaX"/>
    <property type="match status" value="1"/>
</dbReference>